<proteinExistence type="predicted"/>
<evidence type="ECO:0000256" key="1">
    <source>
        <dbReference type="SAM" id="MobiDB-lite"/>
    </source>
</evidence>
<gene>
    <name evidence="2" type="ORF">Plec18167_005434</name>
</gene>
<comment type="caution">
    <text evidence="2">The sequence shown here is derived from an EMBL/GenBank/DDBJ whole genome shotgun (WGS) entry which is preliminary data.</text>
</comment>
<protein>
    <submittedName>
        <fullName evidence="2">Uncharacterized protein</fullName>
    </submittedName>
</protein>
<organism evidence="2 3">
    <name type="scientific">Paecilomyces lecythidis</name>
    <dbReference type="NCBI Taxonomy" id="3004212"/>
    <lineage>
        <taxon>Eukaryota</taxon>
        <taxon>Fungi</taxon>
        <taxon>Dikarya</taxon>
        <taxon>Ascomycota</taxon>
        <taxon>Pezizomycotina</taxon>
        <taxon>Eurotiomycetes</taxon>
        <taxon>Eurotiomycetidae</taxon>
        <taxon>Eurotiales</taxon>
        <taxon>Thermoascaceae</taxon>
        <taxon>Paecilomyces</taxon>
    </lineage>
</organism>
<evidence type="ECO:0000313" key="3">
    <source>
        <dbReference type="Proteomes" id="UP001583193"/>
    </source>
</evidence>
<feature type="region of interest" description="Disordered" evidence="1">
    <location>
        <begin position="72"/>
        <end position="103"/>
    </location>
</feature>
<reference evidence="2 3" key="1">
    <citation type="journal article" date="2024" name="IMA Fungus">
        <title>IMA Genome - F19 : A genome assembly and annotation guide to empower mycologists, including annotated draft genome sequences of Ceratocystis pirilliformis, Diaporthe australafricana, Fusarium ophioides, Paecilomyces lecythidis, and Sporothrix stenoceras.</title>
        <authorList>
            <person name="Aylward J."/>
            <person name="Wilson A.M."/>
            <person name="Visagie C.M."/>
            <person name="Spraker J."/>
            <person name="Barnes I."/>
            <person name="Buitendag C."/>
            <person name="Ceriani C."/>
            <person name="Del Mar Angel L."/>
            <person name="du Plessis D."/>
            <person name="Fuchs T."/>
            <person name="Gasser K."/>
            <person name="Kramer D."/>
            <person name="Li W."/>
            <person name="Munsamy K."/>
            <person name="Piso A."/>
            <person name="Price J.L."/>
            <person name="Sonnekus B."/>
            <person name="Thomas C."/>
            <person name="van der Nest A."/>
            <person name="van Dijk A."/>
            <person name="van Heerden A."/>
            <person name="van Vuuren N."/>
            <person name="Yilmaz N."/>
            <person name="Duong T.A."/>
            <person name="van der Merwe N.A."/>
            <person name="Wingfield M.J."/>
            <person name="Wingfield B.D."/>
        </authorList>
    </citation>
    <scope>NUCLEOTIDE SEQUENCE [LARGE SCALE GENOMIC DNA]</scope>
    <source>
        <strain evidence="2 3">CMW 18167</strain>
    </source>
</reference>
<keyword evidence="3" id="KW-1185">Reference proteome</keyword>
<dbReference type="Proteomes" id="UP001583193">
    <property type="component" value="Unassembled WGS sequence"/>
</dbReference>
<sequence length="221" mass="22504">MPLGYESAERDGNAVCAFNGTGYPLDGSSFSLPESLLSNLESLRNPAVPGLSSLSTATQGIAIPALTSPGDLPIPTVTTPPPRGTITKSKVSEPTAVNDPGCPAYMPTKTIRLSSIARSSNATPKTTVFLSSYRATAYSTETIQIVLATTKSSSPGTLRPMSVVSLAVGDSSKAGVSSSMVTSTVFGTLTHSGWSSIANAAPPYPGQGAFVALLAFAAAVF</sequence>
<name>A0ABR3XK99_9EURO</name>
<evidence type="ECO:0000313" key="2">
    <source>
        <dbReference type="EMBL" id="KAL1876170.1"/>
    </source>
</evidence>
<dbReference type="EMBL" id="JAVDPF010000016">
    <property type="protein sequence ID" value="KAL1876170.1"/>
    <property type="molecule type" value="Genomic_DNA"/>
</dbReference>
<accession>A0ABR3XK99</accession>